<dbReference type="EMBL" id="ML995844">
    <property type="protein sequence ID" value="KAF2768417.1"/>
    <property type="molecule type" value="Genomic_DNA"/>
</dbReference>
<organism evidence="1 2">
    <name type="scientific">Teratosphaeria nubilosa</name>
    <dbReference type="NCBI Taxonomy" id="161662"/>
    <lineage>
        <taxon>Eukaryota</taxon>
        <taxon>Fungi</taxon>
        <taxon>Dikarya</taxon>
        <taxon>Ascomycota</taxon>
        <taxon>Pezizomycotina</taxon>
        <taxon>Dothideomycetes</taxon>
        <taxon>Dothideomycetidae</taxon>
        <taxon>Mycosphaerellales</taxon>
        <taxon>Teratosphaeriaceae</taxon>
        <taxon>Teratosphaeria</taxon>
    </lineage>
</organism>
<keyword evidence="2" id="KW-1185">Reference proteome</keyword>
<dbReference type="Proteomes" id="UP000799436">
    <property type="component" value="Unassembled WGS sequence"/>
</dbReference>
<sequence length="113" mass="12652">MNCRAPSSHACDRTEVFRSINLTFLGFNAQRSIAQVIEFIKGHVAFNGEASPKGTWSSEDDHLAQYMEVLGPMPPQLLERGTKTRSYFDEQGNLLRIPNWKPHPLAQASAVHS</sequence>
<dbReference type="OrthoDB" id="5979581at2759"/>
<accession>A0A6G1L6B5</accession>
<evidence type="ECO:0000313" key="1">
    <source>
        <dbReference type="EMBL" id="KAF2768417.1"/>
    </source>
</evidence>
<reference evidence="1" key="1">
    <citation type="journal article" date="2020" name="Stud. Mycol.">
        <title>101 Dothideomycetes genomes: a test case for predicting lifestyles and emergence of pathogens.</title>
        <authorList>
            <person name="Haridas S."/>
            <person name="Albert R."/>
            <person name="Binder M."/>
            <person name="Bloem J."/>
            <person name="Labutti K."/>
            <person name="Salamov A."/>
            <person name="Andreopoulos B."/>
            <person name="Baker S."/>
            <person name="Barry K."/>
            <person name="Bills G."/>
            <person name="Bluhm B."/>
            <person name="Cannon C."/>
            <person name="Castanera R."/>
            <person name="Culley D."/>
            <person name="Daum C."/>
            <person name="Ezra D."/>
            <person name="Gonzalez J."/>
            <person name="Henrissat B."/>
            <person name="Kuo A."/>
            <person name="Liang C."/>
            <person name="Lipzen A."/>
            <person name="Lutzoni F."/>
            <person name="Magnuson J."/>
            <person name="Mondo S."/>
            <person name="Nolan M."/>
            <person name="Ohm R."/>
            <person name="Pangilinan J."/>
            <person name="Park H.-J."/>
            <person name="Ramirez L."/>
            <person name="Alfaro M."/>
            <person name="Sun H."/>
            <person name="Tritt A."/>
            <person name="Yoshinaga Y."/>
            <person name="Zwiers L.-H."/>
            <person name="Turgeon B."/>
            <person name="Goodwin S."/>
            <person name="Spatafora J."/>
            <person name="Crous P."/>
            <person name="Grigoriev I."/>
        </authorList>
    </citation>
    <scope>NUCLEOTIDE SEQUENCE</scope>
    <source>
        <strain evidence="1">CBS 116005</strain>
    </source>
</reference>
<proteinExistence type="predicted"/>
<dbReference type="Gene3D" id="1.10.510.10">
    <property type="entry name" value="Transferase(Phosphotransferase) domain 1"/>
    <property type="match status" value="1"/>
</dbReference>
<name>A0A6G1L6B5_9PEZI</name>
<dbReference type="AlphaFoldDB" id="A0A6G1L6B5"/>
<protein>
    <submittedName>
        <fullName evidence="1">Uncharacterized protein</fullName>
    </submittedName>
</protein>
<evidence type="ECO:0000313" key="2">
    <source>
        <dbReference type="Proteomes" id="UP000799436"/>
    </source>
</evidence>
<gene>
    <name evidence="1" type="ORF">EJ03DRAFT_383313</name>
</gene>